<keyword evidence="4" id="KW-1015">Disulfide bond</keyword>
<dbReference type="PANTHER" id="PTHR12151">
    <property type="entry name" value="ELECTRON TRANSPORT PROTIN SCO1/SENC FAMILY MEMBER"/>
    <property type="match status" value="1"/>
</dbReference>
<dbReference type="PROSITE" id="PS51352">
    <property type="entry name" value="THIOREDOXIN_2"/>
    <property type="match status" value="1"/>
</dbReference>
<dbReference type="CDD" id="cd02968">
    <property type="entry name" value="SCO"/>
    <property type="match status" value="1"/>
</dbReference>
<evidence type="ECO:0000256" key="3">
    <source>
        <dbReference type="PIRSR" id="PIRSR603782-1"/>
    </source>
</evidence>
<dbReference type="STRING" id="1073353.H740_00797"/>
<comment type="caution">
    <text evidence="6">The sequence shown here is derived from an EMBL/GenBank/DDBJ whole genome shotgun (WGS) entry which is preliminary data.</text>
</comment>
<dbReference type="SUPFAM" id="SSF52833">
    <property type="entry name" value="Thioredoxin-like"/>
    <property type="match status" value="1"/>
</dbReference>
<name>M3JFR6_9BACT</name>
<gene>
    <name evidence="6" type="ORF">H740_00797</name>
</gene>
<evidence type="ECO:0000313" key="6">
    <source>
        <dbReference type="EMBL" id="EMG31517.1"/>
    </source>
</evidence>
<evidence type="ECO:0000259" key="5">
    <source>
        <dbReference type="PROSITE" id="PS51352"/>
    </source>
</evidence>
<protein>
    <submittedName>
        <fullName evidence="6">SCO1/SenC family protein</fullName>
    </submittedName>
</protein>
<evidence type="ECO:0000313" key="7">
    <source>
        <dbReference type="Proteomes" id="UP000011782"/>
    </source>
</evidence>
<dbReference type="InterPro" id="IPR036249">
    <property type="entry name" value="Thioredoxin-like_sf"/>
</dbReference>
<evidence type="ECO:0000256" key="2">
    <source>
        <dbReference type="ARBA" id="ARBA00023008"/>
    </source>
</evidence>
<dbReference type="PATRIC" id="fig|1073353.3.peg.180"/>
<dbReference type="OrthoDB" id="9790194at2"/>
<evidence type="ECO:0000256" key="1">
    <source>
        <dbReference type="ARBA" id="ARBA00010996"/>
    </source>
</evidence>
<dbReference type="EMBL" id="AOTD01000013">
    <property type="protein sequence ID" value="EMG31517.1"/>
    <property type="molecule type" value="Genomic_DNA"/>
</dbReference>
<dbReference type="InterPro" id="IPR003782">
    <property type="entry name" value="SCO1/SenC"/>
</dbReference>
<evidence type="ECO:0000256" key="4">
    <source>
        <dbReference type="PIRSR" id="PIRSR603782-2"/>
    </source>
</evidence>
<feature type="binding site" evidence="3">
    <location>
        <position position="159"/>
    </location>
    <ligand>
        <name>Cu cation</name>
        <dbReference type="ChEBI" id="CHEBI:23378"/>
    </ligand>
</feature>
<feature type="binding site" evidence="3">
    <location>
        <position position="77"/>
    </location>
    <ligand>
        <name>Cu cation</name>
        <dbReference type="ChEBI" id="CHEBI:23378"/>
    </ligand>
</feature>
<keyword evidence="2 3" id="KW-0186">Copper</keyword>
<sequence length="192" mass="21143">MKKLIIVLILILMVLGAGYLAFYSNKYAPNGQSANVAEGLKNYDFTGKGANGAVSLKSFEGKNKIIYFGYTSCPDVCPATLGILSGVLNELKRDDIVVIFVTLDPERDEPKNVDEYAKYFYPDSYGVVVNDLPGVAKNYGVKYQKVLLEKSAMEYSVAHSSSLYVLDKNGKFVAEISNLTAQNIKKTLENLK</sequence>
<feature type="binding site" evidence="3">
    <location>
        <position position="73"/>
    </location>
    <ligand>
        <name>Cu cation</name>
        <dbReference type="ChEBI" id="CHEBI:23378"/>
    </ligand>
</feature>
<reference evidence="6 7" key="1">
    <citation type="submission" date="2013-02" db="EMBL/GenBank/DDBJ databases">
        <title>Co-occurrence of anaerobic bacteria in colorectal carcinomas.</title>
        <authorList>
            <person name="Holt R.A."/>
            <person name="Warren R.L."/>
            <person name="Allen-Vercoe E."/>
            <person name="Pleasance S."/>
            <person name="Freeman D.J."/>
            <person name="Watson P."/>
            <person name="Moore R."/>
            <person name="Cochrane K."/>
        </authorList>
    </citation>
    <scope>NUCLEOTIDE SEQUENCE [LARGE SCALE GENOMIC DNA]</scope>
    <source>
        <strain evidence="6 7">CC57C</strain>
    </source>
</reference>
<dbReference type="GO" id="GO:0046872">
    <property type="term" value="F:metal ion binding"/>
    <property type="evidence" value="ECO:0007669"/>
    <property type="project" value="UniProtKB-KW"/>
</dbReference>
<feature type="domain" description="Thioredoxin" evidence="5">
    <location>
        <begin position="36"/>
        <end position="192"/>
    </location>
</feature>
<comment type="similarity">
    <text evidence="1">Belongs to the SCO1/2 family.</text>
</comment>
<dbReference type="PANTHER" id="PTHR12151:SF25">
    <property type="entry name" value="LINALOOL DEHYDRATASE_ISOMERASE DOMAIN-CONTAINING PROTEIN"/>
    <property type="match status" value="1"/>
</dbReference>
<dbReference type="AlphaFoldDB" id="M3JFR6"/>
<feature type="disulfide bond" description="Redox-active" evidence="4">
    <location>
        <begin position="73"/>
        <end position="77"/>
    </location>
</feature>
<keyword evidence="3" id="KW-0479">Metal-binding</keyword>
<proteinExistence type="inferred from homology"/>
<dbReference type="RefSeq" id="WP_002950352.1">
    <property type="nucleotide sequence ID" value="NZ_AOTD01000013.1"/>
</dbReference>
<dbReference type="Gene3D" id="3.40.30.10">
    <property type="entry name" value="Glutaredoxin"/>
    <property type="match status" value="1"/>
</dbReference>
<organism evidence="6 7">
    <name type="scientific">Campylobacter showae CC57C</name>
    <dbReference type="NCBI Taxonomy" id="1073353"/>
    <lineage>
        <taxon>Bacteria</taxon>
        <taxon>Pseudomonadati</taxon>
        <taxon>Campylobacterota</taxon>
        <taxon>Epsilonproteobacteria</taxon>
        <taxon>Campylobacterales</taxon>
        <taxon>Campylobacteraceae</taxon>
        <taxon>Campylobacter</taxon>
    </lineage>
</organism>
<dbReference type="InterPro" id="IPR013766">
    <property type="entry name" value="Thioredoxin_domain"/>
</dbReference>
<dbReference type="Proteomes" id="UP000011782">
    <property type="component" value="Unassembled WGS sequence"/>
</dbReference>
<dbReference type="Pfam" id="PF02630">
    <property type="entry name" value="SCO1-SenC"/>
    <property type="match status" value="1"/>
</dbReference>
<accession>M3JFR6</accession>